<dbReference type="InterPro" id="IPR002477">
    <property type="entry name" value="Peptidoglycan-bd-like"/>
</dbReference>
<keyword evidence="4" id="KW-0732">Signal</keyword>
<feature type="binding site" evidence="10">
    <location>
        <position position="258"/>
    </location>
    <ligand>
        <name>Ca(2+)</name>
        <dbReference type="ChEBI" id="CHEBI:29108"/>
        <label>3</label>
    </ligand>
</feature>
<accession>A0A8X8YZA7</accession>
<dbReference type="GO" id="GO:0008270">
    <property type="term" value="F:zinc ion binding"/>
    <property type="evidence" value="ECO:0007669"/>
    <property type="project" value="InterPro"/>
</dbReference>
<comment type="cofactor">
    <cofactor evidence="10">
        <name>Zn(2+)</name>
        <dbReference type="ChEBI" id="CHEBI:29105"/>
    </cofactor>
    <text evidence="10">Binds 2 Zn(2+) ions per subunit.</text>
</comment>
<sequence>MIAALIELCSSPKGVRFHEVQRFLGGKRLQPTQQTTSLRHRNGTFHWVHNSKVAKHKPNAKYVFGHAKRSTPSDKNSSPFNFIKKLKGCHKRNNTKDILELKAYIEKFGYLSYGNNIHATNDDFDDILESAIKTYQKNYNIKPSGIIDDEMISKMTTPRCGVPDIVNGIPRWPKTHLTYRFVSNFPTNAIPPVARAFQKWDAATHFSFSQVPSDQISDLEIGFFRGNHGDGYPFDGRGGTLAHAFGPTNGRFHYDADERWSVGPVAGAFDLETVALHEIGHLLGLGHSSVNAAIMFSGSDPDRSRTRIQMISKE</sequence>
<feature type="binding site" evidence="10">
    <location>
        <position position="218"/>
    </location>
    <ligand>
        <name>Ca(2+)</name>
        <dbReference type="ChEBI" id="CHEBI:29108"/>
        <label>2</label>
    </ligand>
</feature>
<dbReference type="GO" id="GO:0030198">
    <property type="term" value="P:extracellular matrix organization"/>
    <property type="evidence" value="ECO:0007669"/>
    <property type="project" value="TreeGrafter"/>
</dbReference>
<protein>
    <recommendedName>
        <fullName evidence="11">Peptidase metallopeptidase domain-containing protein</fullName>
    </recommendedName>
</protein>
<dbReference type="InterPro" id="IPR001818">
    <property type="entry name" value="Pept_M10_metallopeptidase"/>
</dbReference>
<feature type="binding site" evidence="10">
    <location>
        <position position="243"/>
    </location>
    <ligand>
        <name>Zn(2+)</name>
        <dbReference type="ChEBI" id="CHEBI:29105"/>
        <label>1</label>
    </ligand>
</feature>
<comment type="caution">
    <text evidence="12">The sequence shown here is derived from an EMBL/GenBank/DDBJ whole genome shotgun (WGS) entry which is preliminary data.</text>
</comment>
<feature type="binding site" description="in inhibited form" evidence="10">
    <location>
        <position position="160"/>
    </location>
    <ligand>
        <name>Zn(2+)</name>
        <dbReference type="ChEBI" id="CHEBI:29105"/>
        <label>2</label>
        <note>catalytic</note>
    </ligand>
</feature>
<keyword evidence="3 10" id="KW-0479">Metal-binding</keyword>
<dbReference type="PRINTS" id="PR00138">
    <property type="entry name" value="MATRIXIN"/>
</dbReference>
<feature type="binding site" evidence="10">
    <location>
        <position position="295"/>
    </location>
    <ligand>
        <name>Zn(2+)</name>
        <dbReference type="ChEBI" id="CHEBI:29105"/>
        <label>2</label>
        <note>catalytic</note>
    </ligand>
</feature>
<dbReference type="InterPro" id="IPR024079">
    <property type="entry name" value="MetalloPept_cat_dom_sf"/>
</dbReference>
<reference evidence="12" key="1">
    <citation type="submission" date="2018-01" db="EMBL/GenBank/DDBJ databases">
        <authorList>
            <person name="Mao J.F."/>
        </authorList>
    </citation>
    <scope>NUCLEOTIDE SEQUENCE</scope>
    <source>
        <strain evidence="12">Huo1</strain>
        <tissue evidence="12">Leaf</tissue>
    </source>
</reference>
<feature type="binding site" evidence="10">
    <location>
        <position position="228"/>
    </location>
    <ligand>
        <name>Zn(2+)</name>
        <dbReference type="ChEBI" id="CHEBI:29105"/>
        <label>1</label>
    </ligand>
</feature>
<dbReference type="InterPro" id="IPR006026">
    <property type="entry name" value="Peptidase_Metallo"/>
</dbReference>
<evidence type="ECO:0000256" key="9">
    <source>
        <dbReference type="PIRSR" id="PIRSR621190-1"/>
    </source>
</evidence>
<keyword evidence="6 10" id="KW-0862">Zinc</keyword>
<comment type="similarity">
    <text evidence="1">Belongs to the peptidase M10A family. Matrix metalloproteinases (MMPs) subfamily.</text>
</comment>
<evidence type="ECO:0000256" key="7">
    <source>
        <dbReference type="ARBA" id="ARBA00023049"/>
    </source>
</evidence>
<reference evidence="12" key="2">
    <citation type="submission" date="2020-08" db="EMBL/GenBank/DDBJ databases">
        <title>Plant Genome Project.</title>
        <authorList>
            <person name="Zhang R.-G."/>
        </authorList>
    </citation>
    <scope>NUCLEOTIDE SEQUENCE</scope>
    <source>
        <strain evidence="12">Huo1</strain>
        <tissue evidence="12">Leaf</tissue>
    </source>
</reference>
<feature type="binding site" evidence="10">
    <location>
        <position position="253"/>
    </location>
    <ligand>
        <name>Zn(2+)</name>
        <dbReference type="ChEBI" id="CHEBI:29105"/>
        <label>1</label>
    </ligand>
</feature>
<keyword evidence="8" id="KW-0865">Zymogen</keyword>
<dbReference type="GO" id="GO:0030574">
    <property type="term" value="P:collagen catabolic process"/>
    <property type="evidence" value="ECO:0007669"/>
    <property type="project" value="TreeGrafter"/>
</dbReference>
<dbReference type="SUPFAM" id="SSF55486">
    <property type="entry name" value="Metalloproteases ('zincins'), catalytic domain"/>
    <property type="match status" value="1"/>
</dbReference>
<evidence type="ECO:0000256" key="4">
    <source>
        <dbReference type="ARBA" id="ARBA00022729"/>
    </source>
</evidence>
<dbReference type="GO" id="GO:0004222">
    <property type="term" value="F:metalloendopeptidase activity"/>
    <property type="evidence" value="ECO:0007669"/>
    <property type="project" value="InterPro"/>
</dbReference>
<dbReference type="CDD" id="cd04278">
    <property type="entry name" value="ZnMc_MMP"/>
    <property type="match status" value="1"/>
</dbReference>
<keyword evidence="5" id="KW-0378">Hydrolase</keyword>
<dbReference type="InterPro" id="IPR021158">
    <property type="entry name" value="Pept_M10A_Zn_BS"/>
</dbReference>
<dbReference type="PROSITE" id="PS00546">
    <property type="entry name" value="CYSTEINE_SWITCH"/>
    <property type="match status" value="1"/>
</dbReference>
<evidence type="ECO:0000313" key="12">
    <source>
        <dbReference type="EMBL" id="KAG6385022.1"/>
    </source>
</evidence>
<dbReference type="PANTHER" id="PTHR10201">
    <property type="entry name" value="MATRIX METALLOPROTEINASE"/>
    <property type="match status" value="1"/>
</dbReference>
<evidence type="ECO:0000256" key="2">
    <source>
        <dbReference type="ARBA" id="ARBA00022670"/>
    </source>
</evidence>
<evidence type="ECO:0000256" key="8">
    <source>
        <dbReference type="ARBA" id="ARBA00023145"/>
    </source>
</evidence>
<feature type="binding site" evidence="10">
    <location>
        <position position="255"/>
    </location>
    <ligand>
        <name>Ca(2+)</name>
        <dbReference type="ChEBI" id="CHEBI:29108"/>
        <label>3</label>
    </ligand>
</feature>
<dbReference type="EMBL" id="PNBA02000022">
    <property type="protein sequence ID" value="KAG6385022.1"/>
    <property type="molecule type" value="Genomic_DNA"/>
</dbReference>
<evidence type="ECO:0000259" key="11">
    <source>
        <dbReference type="SMART" id="SM00235"/>
    </source>
</evidence>
<feature type="binding site" evidence="10">
    <location>
        <position position="287"/>
    </location>
    <ligand>
        <name>Zn(2+)</name>
        <dbReference type="ChEBI" id="CHEBI:29105"/>
        <label>2</label>
        <note>catalytic</note>
    </ligand>
</feature>
<dbReference type="SMART" id="SM00235">
    <property type="entry name" value="ZnMc"/>
    <property type="match status" value="1"/>
</dbReference>
<evidence type="ECO:0000256" key="10">
    <source>
        <dbReference type="PIRSR" id="PIRSR621190-2"/>
    </source>
</evidence>
<keyword evidence="2" id="KW-0645">Protease</keyword>
<feature type="binding site" evidence="10">
    <location>
        <position position="258"/>
    </location>
    <ligand>
        <name>Ca(2+)</name>
        <dbReference type="ChEBI" id="CHEBI:29108"/>
        <label>1</label>
    </ligand>
</feature>
<keyword evidence="7" id="KW-0482">Metalloprotease</keyword>
<dbReference type="Gene3D" id="3.40.390.10">
    <property type="entry name" value="Collagenase (Catalytic Domain)"/>
    <property type="match status" value="1"/>
</dbReference>
<feature type="binding site" evidence="10">
    <location>
        <position position="281"/>
    </location>
    <ligand>
        <name>Zn(2+)</name>
        <dbReference type="ChEBI" id="CHEBI:29105"/>
        <label>2</label>
        <note>catalytic</note>
    </ligand>
</feature>
<proteinExistence type="inferred from homology"/>
<evidence type="ECO:0000256" key="1">
    <source>
        <dbReference type="ARBA" id="ARBA00009614"/>
    </source>
</evidence>
<keyword evidence="13" id="KW-1185">Reference proteome</keyword>
<evidence type="ECO:0000256" key="6">
    <source>
        <dbReference type="ARBA" id="ARBA00022833"/>
    </source>
</evidence>
<gene>
    <name evidence="12" type="ORF">SASPL_153846</name>
</gene>
<feature type="active site" evidence="9">
    <location>
        <position position="278"/>
    </location>
</feature>
<dbReference type="GO" id="GO:0006508">
    <property type="term" value="P:proteolysis"/>
    <property type="evidence" value="ECO:0007669"/>
    <property type="project" value="UniProtKB-KW"/>
</dbReference>
<dbReference type="Pfam" id="PF00413">
    <property type="entry name" value="Peptidase_M10"/>
    <property type="match status" value="1"/>
</dbReference>
<feature type="binding site" evidence="10">
    <location>
        <position position="277"/>
    </location>
    <ligand>
        <name>Zn(2+)</name>
        <dbReference type="ChEBI" id="CHEBI:29105"/>
        <label>2</label>
        <note>catalytic</note>
    </ligand>
</feature>
<evidence type="ECO:0000256" key="3">
    <source>
        <dbReference type="ARBA" id="ARBA00022723"/>
    </source>
</evidence>
<feature type="binding site" evidence="10">
    <location>
        <position position="235"/>
    </location>
    <ligand>
        <name>Ca(2+)</name>
        <dbReference type="ChEBI" id="CHEBI:29108"/>
        <label>3</label>
    </ligand>
</feature>
<feature type="domain" description="Peptidase metallopeptidase" evidence="11">
    <location>
        <begin position="168"/>
        <end position="313"/>
    </location>
</feature>
<dbReference type="PANTHER" id="PTHR10201:SF213">
    <property type="entry name" value="METALLOENDOPROTEINASE 2-MMP-LIKE"/>
    <property type="match status" value="1"/>
</dbReference>
<organism evidence="12">
    <name type="scientific">Salvia splendens</name>
    <name type="common">Scarlet sage</name>
    <dbReference type="NCBI Taxonomy" id="180675"/>
    <lineage>
        <taxon>Eukaryota</taxon>
        <taxon>Viridiplantae</taxon>
        <taxon>Streptophyta</taxon>
        <taxon>Embryophyta</taxon>
        <taxon>Tracheophyta</taxon>
        <taxon>Spermatophyta</taxon>
        <taxon>Magnoliopsida</taxon>
        <taxon>eudicotyledons</taxon>
        <taxon>Gunneridae</taxon>
        <taxon>Pentapetalae</taxon>
        <taxon>asterids</taxon>
        <taxon>lamiids</taxon>
        <taxon>Lamiales</taxon>
        <taxon>Lamiaceae</taxon>
        <taxon>Nepetoideae</taxon>
        <taxon>Mentheae</taxon>
        <taxon>Salviinae</taxon>
        <taxon>Salvia</taxon>
        <taxon>Salvia subgen. Calosphace</taxon>
        <taxon>core Calosphace</taxon>
    </lineage>
</organism>
<dbReference type="InterPro" id="IPR036365">
    <property type="entry name" value="PGBD-like_sf"/>
</dbReference>
<dbReference type="GO" id="GO:0031012">
    <property type="term" value="C:extracellular matrix"/>
    <property type="evidence" value="ECO:0007669"/>
    <property type="project" value="InterPro"/>
</dbReference>
<evidence type="ECO:0000313" key="13">
    <source>
        <dbReference type="Proteomes" id="UP000298416"/>
    </source>
</evidence>
<dbReference type="Proteomes" id="UP000298416">
    <property type="component" value="Unassembled WGS sequence"/>
</dbReference>
<feature type="binding site" evidence="10">
    <location>
        <position position="230"/>
    </location>
    <ligand>
        <name>Zn(2+)</name>
        <dbReference type="ChEBI" id="CHEBI:29105"/>
        <label>1</label>
    </ligand>
</feature>
<keyword evidence="10" id="KW-0106">Calcium</keyword>
<dbReference type="InterPro" id="IPR021190">
    <property type="entry name" value="Pept_M10A"/>
</dbReference>
<dbReference type="SUPFAM" id="SSF47090">
    <property type="entry name" value="PGBD-like"/>
    <property type="match status" value="1"/>
</dbReference>
<evidence type="ECO:0000256" key="5">
    <source>
        <dbReference type="ARBA" id="ARBA00022801"/>
    </source>
</evidence>
<name>A0A8X8YZA7_SALSN</name>
<dbReference type="AlphaFoldDB" id="A0A8X8YZA7"/>
<feature type="binding site" evidence="10">
    <location>
        <position position="236"/>
    </location>
    <ligand>
        <name>Ca(2+)</name>
        <dbReference type="ChEBI" id="CHEBI:29108"/>
        <label>3</label>
    </ligand>
</feature>
<comment type="cofactor">
    <cofactor evidence="10">
        <name>Ca(2+)</name>
        <dbReference type="ChEBI" id="CHEBI:29108"/>
    </cofactor>
    <text evidence="10">Can bind about 5 Ca(2+) ions per subunit.</text>
</comment>
<dbReference type="Pfam" id="PF01471">
    <property type="entry name" value="PG_binding_1"/>
    <property type="match status" value="1"/>
</dbReference>
<dbReference type="InterPro" id="IPR033739">
    <property type="entry name" value="M10A_MMP"/>
</dbReference>